<proteinExistence type="inferred from homology"/>
<dbReference type="InterPro" id="IPR003760">
    <property type="entry name" value="PnrA-like"/>
</dbReference>
<keyword evidence="6" id="KW-0449">Lipoprotein</keyword>
<comment type="subcellular location">
    <subcellularLocation>
        <location evidence="1">Cell membrane</location>
        <topology evidence="1">Lipid-anchor</topology>
    </subcellularLocation>
</comment>
<dbReference type="RefSeq" id="WP_244746243.1">
    <property type="nucleotide sequence ID" value="NZ_CP095071.1"/>
</dbReference>
<evidence type="ECO:0000313" key="10">
    <source>
        <dbReference type="Proteomes" id="UP000831537"/>
    </source>
</evidence>
<keyword evidence="5 7" id="KW-0472">Membrane</keyword>
<dbReference type="Pfam" id="PF02608">
    <property type="entry name" value="Bmp"/>
    <property type="match status" value="1"/>
</dbReference>
<feature type="domain" description="ABC transporter substrate-binding protein PnrA-like" evidence="8">
    <location>
        <begin position="46"/>
        <end position="315"/>
    </location>
</feature>
<keyword evidence="3" id="KW-1003">Cell membrane</keyword>
<evidence type="ECO:0000256" key="1">
    <source>
        <dbReference type="ARBA" id="ARBA00004193"/>
    </source>
</evidence>
<dbReference type="EMBL" id="CP095071">
    <property type="protein sequence ID" value="UOQ85946.1"/>
    <property type="molecule type" value="Genomic_DNA"/>
</dbReference>
<keyword evidence="7" id="KW-0812">Transmembrane</keyword>
<keyword evidence="4" id="KW-0732">Signal</keyword>
<dbReference type="InterPro" id="IPR028082">
    <property type="entry name" value="Peripla_BP_I"/>
</dbReference>
<evidence type="ECO:0000259" key="8">
    <source>
        <dbReference type="Pfam" id="PF02608"/>
    </source>
</evidence>
<evidence type="ECO:0000256" key="2">
    <source>
        <dbReference type="ARBA" id="ARBA00008610"/>
    </source>
</evidence>
<keyword evidence="7" id="KW-1133">Transmembrane helix</keyword>
<evidence type="ECO:0000256" key="6">
    <source>
        <dbReference type="ARBA" id="ARBA00023288"/>
    </source>
</evidence>
<evidence type="ECO:0000313" key="9">
    <source>
        <dbReference type="EMBL" id="UOQ85946.1"/>
    </source>
</evidence>
<gene>
    <name evidence="9" type="ORF">MUN87_03315</name>
</gene>
<accession>A0ABY4GNI9</accession>
<protein>
    <submittedName>
        <fullName evidence="9">BMP family ABC transporter substrate-binding protein</fullName>
    </submittedName>
</protein>
<organism evidence="9 10">
    <name type="scientific">Gracilibacillus salinarum</name>
    <dbReference type="NCBI Taxonomy" id="2932255"/>
    <lineage>
        <taxon>Bacteria</taxon>
        <taxon>Bacillati</taxon>
        <taxon>Bacillota</taxon>
        <taxon>Bacilli</taxon>
        <taxon>Bacillales</taxon>
        <taxon>Bacillaceae</taxon>
        <taxon>Gracilibacillus</taxon>
    </lineage>
</organism>
<evidence type="ECO:0000256" key="4">
    <source>
        <dbReference type="ARBA" id="ARBA00022729"/>
    </source>
</evidence>
<evidence type="ECO:0000256" key="7">
    <source>
        <dbReference type="SAM" id="Phobius"/>
    </source>
</evidence>
<dbReference type="Proteomes" id="UP000831537">
    <property type="component" value="Chromosome"/>
</dbReference>
<name>A0ABY4GNI9_9BACI</name>
<dbReference type="Gene3D" id="3.40.50.2300">
    <property type="match status" value="2"/>
</dbReference>
<dbReference type="PANTHER" id="PTHR34296:SF2">
    <property type="entry name" value="ABC TRANSPORTER GUANOSINE-BINDING PROTEIN NUPN"/>
    <property type="match status" value="1"/>
</dbReference>
<feature type="transmembrane region" description="Helical" evidence="7">
    <location>
        <begin position="7"/>
        <end position="27"/>
    </location>
</feature>
<dbReference type="PANTHER" id="PTHR34296">
    <property type="entry name" value="TRANSCRIPTIONAL ACTIVATOR PROTEIN MED"/>
    <property type="match status" value="1"/>
</dbReference>
<dbReference type="InterPro" id="IPR050957">
    <property type="entry name" value="BMP_lipoprotein"/>
</dbReference>
<evidence type="ECO:0000256" key="3">
    <source>
        <dbReference type="ARBA" id="ARBA00022475"/>
    </source>
</evidence>
<reference evidence="9 10" key="1">
    <citation type="submission" date="2022-04" db="EMBL/GenBank/DDBJ databases">
        <title>Gracilibacillus sp. isolated from saltern.</title>
        <authorList>
            <person name="Won M."/>
            <person name="Lee C.-M."/>
            <person name="Woen H.-Y."/>
            <person name="Kwon S.-W."/>
        </authorList>
    </citation>
    <scope>NUCLEOTIDE SEQUENCE [LARGE SCALE GENOMIC DNA]</scope>
    <source>
        <strain evidence="9 10">SSPM10-3</strain>
    </source>
</reference>
<sequence length="327" mass="36541">MEANKQLKYITAITAIVSSIVIIFLILKATNILDDLNASAKEDASILILTSDNLNDQSWGGLAYKGKILIEDEYNTSAEAVGNVKENEDTEKLVDTYVDKGYQLIIGHGREFSEPFYRLMNKYKDVEFVTVHGNYSGDNLSVYTFNQNEVEVVAGMAAALKTESNKVAIIDAVDNRQKDWGFPEGIEKINPAVNLMYKVVPERTSKLKAKEVAESVIHKGVDVIYTKGNSYNQEVIDYAKEHGVYLIGYLEDQSYMAENLMLTSVTNDVPMTYNAIIKDYLSDKGLPHSKKMLNENDGVYGIAPLGPMFTESEMEQMQALTDVEITH</sequence>
<comment type="similarity">
    <text evidence="2">Belongs to the BMP lipoprotein family.</text>
</comment>
<evidence type="ECO:0000256" key="5">
    <source>
        <dbReference type="ARBA" id="ARBA00023136"/>
    </source>
</evidence>
<dbReference type="SUPFAM" id="SSF53822">
    <property type="entry name" value="Periplasmic binding protein-like I"/>
    <property type="match status" value="1"/>
</dbReference>
<keyword evidence="10" id="KW-1185">Reference proteome</keyword>